<dbReference type="PANTHER" id="PTHR34584">
    <property type="entry name" value="NA(+)/H(+) ANTIPORTER SUBUNIT E1"/>
    <property type="match status" value="1"/>
</dbReference>
<accession>A0ABX2A0Z2</accession>
<evidence type="ECO:0000256" key="3">
    <source>
        <dbReference type="ARBA" id="ARBA00022475"/>
    </source>
</evidence>
<evidence type="ECO:0000313" key="8">
    <source>
        <dbReference type="Proteomes" id="UP000757540"/>
    </source>
</evidence>
<dbReference type="Proteomes" id="UP000757540">
    <property type="component" value="Unassembled WGS sequence"/>
</dbReference>
<comment type="caution">
    <text evidence="7">The sequence shown here is derived from an EMBL/GenBank/DDBJ whole genome shotgun (WGS) entry which is preliminary data.</text>
</comment>
<protein>
    <submittedName>
        <fullName evidence="7">Multicomponent Na+:H+ antiporter subunit E</fullName>
    </submittedName>
</protein>
<name>A0ABX2A0Z2_9MICO</name>
<evidence type="ECO:0000256" key="5">
    <source>
        <dbReference type="ARBA" id="ARBA00022989"/>
    </source>
</evidence>
<evidence type="ECO:0000256" key="4">
    <source>
        <dbReference type="ARBA" id="ARBA00022692"/>
    </source>
</evidence>
<reference evidence="7 8" key="1">
    <citation type="submission" date="2020-05" db="EMBL/GenBank/DDBJ databases">
        <title>Genomic Encyclopedia of Type Strains, Phase III (KMG-III): the genomes of soil and plant-associated and newly described type strains.</title>
        <authorList>
            <person name="Whitman W."/>
        </authorList>
    </citation>
    <scope>NUCLEOTIDE SEQUENCE [LARGE SCALE GENOMIC DNA]</scope>
    <source>
        <strain evidence="7 8">KCTC 19046</strain>
    </source>
</reference>
<organism evidence="7 8">
    <name type="scientific">Isoptericola halotolerans</name>
    <dbReference type="NCBI Taxonomy" id="300560"/>
    <lineage>
        <taxon>Bacteria</taxon>
        <taxon>Bacillati</taxon>
        <taxon>Actinomycetota</taxon>
        <taxon>Actinomycetes</taxon>
        <taxon>Micrococcales</taxon>
        <taxon>Promicromonosporaceae</taxon>
        <taxon>Isoptericola</taxon>
    </lineage>
</organism>
<keyword evidence="4" id="KW-0812">Transmembrane</keyword>
<dbReference type="RefSeq" id="WP_171782647.1">
    <property type="nucleotide sequence ID" value="NZ_BAAAML010000002.1"/>
</dbReference>
<evidence type="ECO:0000313" key="7">
    <source>
        <dbReference type="EMBL" id="NOV96469.1"/>
    </source>
</evidence>
<evidence type="ECO:0000256" key="6">
    <source>
        <dbReference type="ARBA" id="ARBA00023136"/>
    </source>
</evidence>
<sequence>MSWLTWPLRWVWFAVWFLALVIRSNMTVIWDTVTPGQNSRPLIARFESRCRSDAELTLLATAITLTPGTLTLGTRDEPSGTRILYVHSMYDRTPDGLAASVRHIEDHLFTATRREAAA</sequence>
<dbReference type="InterPro" id="IPR002758">
    <property type="entry name" value="Cation_antiport_E"/>
</dbReference>
<dbReference type="EMBL" id="JABEZU010000001">
    <property type="protein sequence ID" value="NOV96469.1"/>
    <property type="molecule type" value="Genomic_DNA"/>
</dbReference>
<keyword evidence="6" id="KW-0472">Membrane</keyword>
<comment type="similarity">
    <text evidence="2">Belongs to the CPA3 antiporters (TC 2.A.63) subunit E family.</text>
</comment>
<dbReference type="Pfam" id="PF01899">
    <property type="entry name" value="MNHE"/>
    <property type="match status" value="1"/>
</dbReference>
<keyword evidence="3" id="KW-1003">Cell membrane</keyword>
<proteinExistence type="inferred from homology"/>
<dbReference type="PANTHER" id="PTHR34584:SF1">
    <property type="entry name" value="NA(+)_H(+) ANTIPORTER SUBUNIT E1"/>
    <property type="match status" value="1"/>
</dbReference>
<keyword evidence="8" id="KW-1185">Reference proteome</keyword>
<comment type="subcellular location">
    <subcellularLocation>
        <location evidence="1">Cell membrane</location>
        <topology evidence="1">Multi-pass membrane protein</topology>
    </subcellularLocation>
</comment>
<evidence type="ECO:0000256" key="2">
    <source>
        <dbReference type="ARBA" id="ARBA00006228"/>
    </source>
</evidence>
<evidence type="ECO:0000256" key="1">
    <source>
        <dbReference type="ARBA" id="ARBA00004651"/>
    </source>
</evidence>
<keyword evidence="5" id="KW-1133">Transmembrane helix</keyword>
<gene>
    <name evidence="7" type="ORF">HDG69_001022</name>
</gene>